<dbReference type="EMBL" id="BAHC01000055">
    <property type="protein sequence ID" value="GAB89271.1"/>
    <property type="molecule type" value="Genomic_DNA"/>
</dbReference>
<dbReference type="AlphaFoldDB" id="K6W6E0"/>
<evidence type="ECO:0008006" key="4">
    <source>
        <dbReference type="Google" id="ProtNLM"/>
    </source>
</evidence>
<evidence type="ECO:0000313" key="2">
    <source>
        <dbReference type="EMBL" id="GAB89271.1"/>
    </source>
</evidence>
<keyword evidence="1" id="KW-0808">Transferase</keyword>
<accession>K6W6E0</accession>
<proteinExistence type="predicted"/>
<keyword evidence="3" id="KW-1185">Reference proteome</keyword>
<gene>
    <name evidence="2" type="ORF">GORHZ_055_00550</name>
</gene>
<comment type="caution">
    <text evidence="2">The sequence shown here is derived from an EMBL/GenBank/DDBJ whole genome shotgun (WGS) entry which is preliminary data.</text>
</comment>
<dbReference type="SUPFAM" id="SSF110921">
    <property type="entry name" value="2-isopropylmalate synthase LeuA, allosteric (dimerisation) domain"/>
    <property type="match status" value="1"/>
</dbReference>
<reference evidence="2 3" key="1">
    <citation type="submission" date="2012-08" db="EMBL/GenBank/DDBJ databases">
        <title>Whole genome shotgun sequence of Gordonia rhizosphera NBRC 16068.</title>
        <authorList>
            <person name="Takarada H."/>
            <person name="Isaki S."/>
            <person name="Hosoyama A."/>
            <person name="Tsuchikane K."/>
            <person name="Katsumata H."/>
            <person name="Baba S."/>
            <person name="Ohji S."/>
            <person name="Yamazaki S."/>
            <person name="Fujita N."/>
        </authorList>
    </citation>
    <scope>NUCLEOTIDE SEQUENCE [LARGE SCALE GENOMIC DNA]</scope>
    <source>
        <strain evidence="2 3">NBRC 16068</strain>
    </source>
</reference>
<dbReference type="Gene3D" id="3.30.160.270">
    <property type="match status" value="1"/>
</dbReference>
<dbReference type="eggNOG" id="COG0119">
    <property type="taxonomic scope" value="Bacteria"/>
</dbReference>
<sequence length="123" mass="13368">MSWQGFTDKYTPSGTIRLGSWSVEPDREDMVTCRATIAYADRIMSLQARATGPIGAMTSMLHDIGAPVQIVSLHQREVDGAITMFLLCEDHHHQCWALGNGETVAEAAVNALVAGANRLLDAR</sequence>
<dbReference type="Proteomes" id="UP000008363">
    <property type="component" value="Unassembled WGS sequence"/>
</dbReference>
<dbReference type="RefSeq" id="WP_006331270.1">
    <property type="nucleotide sequence ID" value="NZ_BAHC01000055.1"/>
</dbReference>
<dbReference type="STRING" id="1108045.GORHZ_055_00550"/>
<protein>
    <recommendedName>
        <fullName evidence="4">2-isopropylmalate synthase LeuA allosteric (dimerisation) domain-containing protein</fullName>
    </recommendedName>
</protein>
<dbReference type="OrthoDB" id="4773719at2"/>
<dbReference type="InterPro" id="IPR036230">
    <property type="entry name" value="LeuA_allosteric_dom_sf"/>
</dbReference>
<evidence type="ECO:0000313" key="3">
    <source>
        <dbReference type="Proteomes" id="UP000008363"/>
    </source>
</evidence>
<organism evidence="2 3">
    <name type="scientific">Gordonia rhizosphera NBRC 16068</name>
    <dbReference type="NCBI Taxonomy" id="1108045"/>
    <lineage>
        <taxon>Bacteria</taxon>
        <taxon>Bacillati</taxon>
        <taxon>Actinomycetota</taxon>
        <taxon>Actinomycetes</taxon>
        <taxon>Mycobacteriales</taxon>
        <taxon>Gordoniaceae</taxon>
        <taxon>Gordonia</taxon>
    </lineage>
</organism>
<name>K6W6E0_9ACTN</name>
<evidence type="ECO:0000256" key="1">
    <source>
        <dbReference type="ARBA" id="ARBA00022679"/>
    </source>
</evidence>
<dbReference type="GO" id="GO:0016740">
    <property type="term" value="F:transferase activity"/>
    <property type="evidence" value="ECO:0007669"/>
    <property type="project" value="UniProtKB-KW"/>
</dbReference>